<dbReference type="OrthoDB" id="650514at2"/>
<evidence type="ECO:0000256" key="1">
    <source>
        <dbReference type="ARBA" id="ARBA00004196"/>
    </source>
</evidence>
<dbReference type="Proteomes" id="UP000199513">
    <property type="component" value="Unassembled WGS sequence"/>
</dbReference>
<evidence type="ECO:0000259" key="4">
    <source>
        <dbReference type="Pfam" id="PF09375"/>
    </source>
</evidence>
<comment type="subcellular location">
    <subcellularLocation>
        <location evidence="1">Cell envelope</location>
    </subcellularLocation>
</comment>
<dbReference type="InterPro" id="IPR018976">
    <property type="entry name" value="Imelysin-like"/>
</dbReference>
<keyword evidence="3" id="KW-0472">Membrane</keyword>
<dbReference type="STRING" id="1003.SAMN04488541_1002189"/>
<dbReference type="AlphaFoldDB" id="A0A1I2B9J2"/>
<keyword evidence="2" id="KW-0732">Signal</keyword>
<feature type="transmembrane region" description="Helical" evidence="3">
    <location>
        <begin position="12"/>
        <end position="31"/>
    </location>
</feature>
<proteinExistence type="predicted"/>
<keyword evidence="6" id="KW-1185">Reference proteome</keyword>
<name>A0A1I2B9J2_9BACT</name>
<dbReference type="CDD" id="cd14659">
    <property type="entry name" value="Imelysin-like_IPPA"/>
    <property type="match status" value="1"/>
</dbReference>
<evidence type="ECO:0000313" key="6">
    <source>
        <dbReference type="Proteomes" id="UP000199513"/>
    </source>
</evidence>
<accession>A0A1I2B9J2</accession>
<organism evidence="5 6">
    <name type="scientific">Thermoflexibacter ruber</name>
    <dbReference type="NCBI Taxonomy" id="1003"/>
    <lineage>
        <taxon>Bacteria</taxon>
        <taxon>Pseudomonadati</taxon>
        <taxon>Bacteroidota</taxon>
        <taxon>Cytophagia</taxon>
        <taxon>Cytophagales</taxon>
        <taxon>Thermoflexibacteraceae</taxon>
        <taxon>Thermoflexibacter</taxon>
    </lineage>
</organism>
<dbReference type="GO" id="GO:0030313">
    <property type="term" value="C:cell envelope"/>
    <property type="evidence" value="ECO:0007669"/>
    <property type="project" value="UniProtKB-SubCell"/>
</dbReference>
<dbReference type="InterPro" id="IPR034984">
    <property type="entry name" value="Imelysin-like_IPPA"/>
</dbReference>
<dbReference type="EMBL" id="FONY01000002">
    <property type="protein sequence ID" value="SFE52834.1"/>
    <property type="molecule type" value="Genomic_DNA"/>
</dbReference>
<feature type="domain" description="Imelysin-like" evidence="4">
    <location>
        <begin position="53"/>
        <end position="314"/>
    </location>
</feature>
<evidence type="ECO:0000256" key="2">
    <source>
        <dbReference type="ARBA" id="ARBA00022729"/>
    </source>
</evidence>
<keyword evidence="5" id="KW-0449">Lipoprotein</keyword>
<dbReference type="Gene3D" id="1.20.1420.20">
    <property type="entry name" value="M75 peptidase, HXXE motif"/>
    <property type="match status" value="1"/>
</dbReference>
<protein>
    <submittedName>
        <fullName evidence="5">Predicted lipoprotein</fullName>
    </submittedName>
</protein>
<dbReference type="RefSeq" id="WP_091539126.1">
    <property type="nucleotide sequence ID" value="NZ_FONY01000002.1"/>
</dbReference>
<gene>
    <name evidence="5" type="ORF">SAMN04488541_1002189</name>
</gene>
<sequence length="352" mass="40374">MLPYLPQSSLTRITLFFKISFLLILSILLACEPAQKHIFDKNEMIANITEYVILANYQSFAMSAAEFYEQTLSFKKENTAENLYALQAKWEEMYGLWKKCEFANFGLAKEKNFMYDINFNELRTKLIMNVLSSKQEINDKYIQSLGSAAKGLPAIGFLLFDKGKMLTDKKVNQRILSYLEMLAKHLEDKSQALYDEWKNDYQKKFLKNEDNNSVNTLANQLLALTENLASKRIDKLAKQLEDSSRLSQYERVANKKEFIMASLEVIDEAFKGNKGIGFDDYLDNLGAKFTNHSLSSKIKEQIENTQIAVSYINNEEKATQASEEIKKLLILIRTDMFSALSINVSFTDADGD</sequence>
<reference evidence="5 6" key="1">
    <citation type="submission" date="2016-10" db="EMBL/GenBank/DDBJ databases">
        <authorList>
            <person name="de Groot N.N."/>
        </authorList>
    </citation>
    <scope>NUCLEOTIDE SEQUENCE [LARGE SCALE GENOMIC DNA]</scope>
    <source>
        <strain>GEY</strain>
        <strain evidence="6">DSM 9560</strain>
    </source>
</reference>
<evidence type="ECO:0000256" key="3">
    <source>
        <dbReference type="SAM" id="Phobius"/>
    </source>
</evidence>
<keyword evidence="3" id="KW-0812">Transmembrane</keyword>
<evidence type="ECO:0000313" key="5">
    <source>
        <dbReference type="EMBL" id="SFE52834.1"/>
    </source>
</evidence>
<dbReference type="Pfam" id="PF09375">
    <property type="entry name" value="Peptidase_M75"/>
    <property type="match status" value="1"/>
</dbReference>
<dbReference type="InterPro" id="IPR038352">
    <property type="entry name" value="Imelysin_sf"/>
</dbReference>
<keyword evidence="3" id="KW-1133">Transmembrane helix</keyword>